<feature type="domain" description="N6 adenine-specific DNA methyltransferase N-terminal" evidence="10">
    <location>
        <begin position="6"/>
        <end position="97"/>
    </location>
</feature>
<protein>
    <recommendedName>
        <fullName evidence="2">site-specific DNA-methyltransferase (adenine-specific)</fullName>
        <ecNumber evidence="2">2.1.1.72</ecNumber>
    </recommendedName>
</protein>
<dbReference type="Gene3D" id="3.40.50.150">
    <property type="entry name" value="Vaccinia Virus protein VP39"/>
    <property type="match status" value="1"/>
</dbReference>
<dbReference type="GO" id="GO:0009307">
    <property type="term" value="P:DNA restriction-modification system"/>
    <property type="evidence" value="ECO:0007669"/>
    <property type="project" value="UniProtKB-KW"/>
</dbReference>
<comment type="similarity">
    <text evidence="1">Belongs to the N(4)/N(6)-methyltransferase family.</text>
</comment>
<dbReference type="PANTHER" id="PTHR42933">
    <property type="entry name" value="SLR6095 PROTEIN"/>
    <property type="match status" value="1"/>
</dbReference>
<keyword evidence="3 11" id="KW-0489">Methyltransferase</keyword>
<dbReference type="SUPFAM" id="SSF53335">
    <property type="entry name" value="S-adenosyl-L-methionine-dependent methyltransferases"/>
    <property type="match status" value="1"/>
</dbReference>
<evidence type="ECO:0000256" key="7">
    <source>
        <dbReference type="ARBA" id="ARBA00047942"/>
    </source>
</evidence>
<sequence>MNKQQLANKIWASANKMRSKIEANEYKDYILGLIFYKFLSDNEVNYLNSIGWTDEDIVTLVEDHENQEAVMMMEYCRNNIGYFIEYQNLFATWLKPNSEFSVADLSGALSSFDRLISPHYKHVYENIFKTLQAGLSKLGENPASQTRAIKDLIKLIKDIPTDGRQDYDVLGYVYEYLISNFAANAGKKAGEFYTPHEVAILMSEIVAEHHKNKDKIEIYDPTSGSGSLLITIGKSVGRHIEDKNKVKYYAQELKENTYNLTRMNLVMRGIKPDNINTRCADSLEEDWPLQTDGGDIGKPLYVDAVVSNPPYSQQWDANDRELDPRFKDYGVAPKSKADYAFLLHELHHLKPDGILTIVLPHGVLFRGDADENSEGEGKIRRNLIEKNNIDAIIGLPANIFFGTGIPTLIMVLKQHRDNDDVLIIDASKGFVKEGKNNKLRECDIKRIADTVRDRKTVPGYSRTVSRDEIRQNGYNLNIPRYVDSSDPVEKFDIYATMFGGIPHSEIDELQKYWDTFPSLREELFIADADKPYSQLKTEDTQSFIEQNADVKAFQQMFAQAFGGFADSVHHRLIDQIATANPQKELDAISDDIFARLHGMPLIDRYAAYQALADNWQGITNDIETIQQEGIEAVRVVEPAYKLVKKGDEEIEVPDGLKGRIIPFDLVQQEKFQDDLKAIADLQMRVEEISGELDEIRENFSEEESEAYLDSEKENAFDKKAITAGAKAKKDEVEAETKEKLKKIVKLWEEQKNKNKQIKEAKQTLIDKTVKAIENLSDEDISLFLHKKWIDPIVYGIDETLAEVLSTFEDKVCALGKKYAVSYKHLNEDVEKSQKELSGLINELTGDEFAILGLNELINDEKK</sequence>
<dbReference type="Pfam" id="PF02384">
    <property type="entry name" value="N6_Mtase"/>
    <property type="match status" value="1"/>
</dbReference>
<dbReference type="EC" id="2.1.1.72" evidence="2"/>
<dbReference type="Pfam" id="PF12161">
    <property type="entry name" value="HsdM_N"/>
    <property type="match status" value="1"/>
</dbReference>
<proteinExistence type="inferred from homology"/>
<evidence type="ECO:0000256" key="1">
    <source>
        <dbReference type="ARBA" id="ARBA00006594"/>
    </source>
</evidence>
<organism evidence="11 12">
    <name type="scientific">Bacteroides uniformis str. 3978 T3 ii</name>
    <dbReference type="NCBI Taxonomy" id="1339349"/>
    <lineage>
        <taxon>Bacteria</taxon>
        <taxon>Pseudomonadati</taxon>
        <taxon>Bacteroidota</taxon>
        <taxon>Bacteroidia</taxon>
        <taxon>Bacteroidales</taxon>
        <taxon>Bacteroidaceae</taxon>
        <taxon>Bacteroides</taxon>
    </lineage>
</organism>
<keyword evidence="8" id="KW-0175">Coiled coil</keyword>
<dbReference type="InterPro" id="IPR038333">
    <property type="entry name" value="T1MK-like_N_sf"/>
</dbReference>
<feature type="domain" description="DNA methylase adenine-specific" evidence="9">
    <location>
        <begin position="166"/>
        <end position="486"/>
    </location>
</feature>
<evidence type="ECO:0000259" key="10">
    <source>
        <dbReference type="Pfam" id="PF12161"/>
    </source>
</evidence>
<evidence type="ECO:0000313" key="11">
    <source>
        <dbReference type="EMBL" id="KDS51555.1"/>
    </source>
</evidence>
<keyword evidence="6" id="KW-0680">Restriction system</keyword>
<dbReference type="PRINTS" id="PR00507">
    <property type="entry name" value="N12N6MTFRASE"/>
</dbReference>
<name>A0A078S181_BACUN</name>
<dbReference type="RefSeq" id="WP_035449451.1">
    <property type="nucleotide sequence ID" value="NZ_JNHN01000168.1"/>
</dbReference>
<gene>
    <name evidence="11" type="primary">hsdM</name>
    <name evidence="11" type="ORF">M094_0390</name>
</gene>
<keyword evidence="4 11" id="KW-0808">Transferase</keyword>
<evidence type="ECO:0000313" key="12">
    <source>
        <dbReference type="Proteomes" id="UP000028013"/>
    </source>
</evidence>
<evidence type="ECO:0000256" key="6">
    <source>
        <dbReference type="ARBA" id="ARBA00022747"/>
    </source>
</evidence>
<dbReference type="Gene3D" id="1.20.1260.30">
    <property type="match status" value="1"/>
</dbReference>
<accession>A0A078S181</accession>
<dbReference type="EMBL" id="JNHN01000168">
    <property type="protein sequence ID" value="KDS51555.1"/>
    <property type="molecule type" value="Genomic_DNA"/>
</dbReference>
<dbReference type="InterPro" id="IPR051537">
    <property type="entry name" value="DNA_Adenine_Mtase"/>
</dbReference>
<keyword evidence="5" id="KW-0949">S-adenosyl-L-methionine</keyword>
<dbReference type="InterPro" id="IPR004546">
    <property type="entry name" value="Restrct_endonuc_T1M"/>
</dbReference>
<comment type="catalytic activity">
    <reaction evidence="7">
        <text>a 2'-deoxyadenosine in DNA + S-adenosyl-L-methionine = an N(6)-methyl-2'-deoxyadenosine in DNA + S-adenosyl-L-homocysteine + H(+)</text>
        <dbReference type="Rhea" id="RHEA:15197"/>
        <dbReference type="Rhea" id="RHEA-COMP:12418"/>
        <dbReference type="Rhea" id="RHEA-COMP:12419"/>
        <dbReference type="ChEBI" id="CHEBI:15378"/>
        <dbReference type="ChEBI" id="CHEBI:57856"/>
        <dbReference type="ChEBI" id="CHEBI:59789"/>
        <dbReference type="ChEBI" id="CHEBI:90615"/>
        <dbReference type="ChEBI" id="CHEBI:90616"/>
        <dbReference type="EC" id="2.1.1.72"/>
    </reaction>
</comment>
<evidence type="ECO:0000256" key="5">
    <source>
        <dbReference type="ARBA" id="ARBA00022691"/>
    </source>
</evidence>
<dbReference type="InterPro" id="IPR003356">
    <property type="entry name" value="DNA_methylase_A-5"/>
</dbReference>
<evidence type="ECO:0000256" key="3">
    <source>
        <dbReference type="ARBA" id="ARBA00022603"/>
    </source>
</evidence>
<dbReference type="GO" id="GO:0032259">
    <property type="term" value="P:methylation"/>
    <property type="evidence" value="ECO:0007669"/>
    <property type="project" value="UniProtKB-KW"/>
</dbReference>
<dbReference type="PROSITE" id="PS00092">
    <property type="entry name" value="N6_MTASE"/>
    <property type="match status" value="1"/>
</dbReference>
<dbReference type="PANTHER" id="PTHR42933:SF1">
    <property type="entry name" value="SITE-SPECIFIC DNA-METHYLTRANSFERASE (ADENINE-SPECIFIC)"/>
    <property type="match status" value="1"/>
</dbReference>
<dbReference type="GO" id="GO:0003677">
    <property type="term" value="F:DNA binding"/>
    <property type="evidence" value="ECO:0007669"/>
    <property type="project" value="InterPro"/>
</dbReference>
<evidence type="ECO:0000256" key="4">
    <source>
        <dbReference type="ARBA" id="ARBA00022679"/>
    </source>
</evidence>
<dbReference type="PATRIC" id="fig|1339349.3.peg.1646"/>
<dbReference type="AlphaFoldDB" id="A0A078S181"/>
<comment type="caution">
    <text evidence="11">The sequence shown here is derived from an EMBL/GenBank/DDBJ whole genome shotgun (WGS) entry which is preliminary data.</text>
</comment>
<dbReference type="GO" id="GO:0008170">
    <property type="term" value="F:N-methyltransferase activity"/>
    <property type="evidence" value="ECO:0007669"/>
    <property type="project" value="InterPro"/>
</dbReference>
<dbReference type="GO" id="GO:0009007">
    <property type="term" value="F:site-specific DNA-methyltransferase (adenine-specific) activity"/>
    <property type="evidence" value="ECO:0007669"/>
    <property type="project" value="UniProtKB-EC"/>
</dbReference>
<evidence type="ECO:0000256" key="8">
    <source>
        <dbReference type="SAM" id="Coils"/>
    </source>
</evidence>
<evidence type="ECO:0000256" key="2">
    <source>
        <dbReference type="ARBA" id="ARBA00011900"/>
    </source>
</evidence>
<reference evidence="11 12" key="1">
    <citation type="submission" date="2014-04" db="EMBL/GenBank/DDBJ databases">
        <authorList>
            <person name="Sears C."/>
            <person name="Carroll K."/>
            <person name="Sack B.R."/>
            <person name="Qadri F."/>
            <person name="Myers L.L."/>
            <person name="Chung G.-T."/>
            <person name="Escheverria P."/>
            <person name="Fraser C.M."/>
            <person name="Sadzewicz L."/>
            <person name="Shefchek K.A."/>
            <person name="Tallon L."/>
            <person name="Das S.P."/>
            <person name="Daugherty S."/>
            <person name="Mongodin E.F."/>
        </authorList>
    </citation>
    <scope>NUCLEOTIDE SEQUENCE [LARGE SCALE GENOMIC DNA]</scope>
    <source>
        <strain evidence="11 12">3978 T3 ii</strain>
    </source>
</reference>
<feature type="coiled-coil region" evidence="8">
    <location>
        <begin position="678"/>
        <end position="705"/>
    </location>
</feature>
<dbReference type="InterPro" id="IPR022749">
    <property type="entry name" value="D12N6_MeTrfase_N"/>
</dbReference>
<dbReference type="Proteomes" id="UP000028013">
    <property type="component" value="Unassembled WGS sequence"/>
</dbReference>
<dbReference type="InterPro" id="IPR029063">
    <property type="entry name" value="SAM-dependent_MTases_sf"/>
</dbReference>
<dbReference type="NCBIfam" id="TIGR00497">
    <property type="entry name" value="hsdM"/>
    <property type="match status" value="1"/>
</dbReference>
<evidence type="ECO:0000259" key="9">
    <source>
        <dbReference type="Pfam" id="PF02384"/>
    </source>
</evidence>
<dbReference type="InterPro" id="IPR002052">
    <property type="entry name" value="DNA_methylase_N6_adenine_CS"/>
</dbReference>